<comment type="similarity">
    <text evidence="1">Belongs to the IWR1/SLC7A6OS family.</text>
</comment>
<dbReference type="Pfam" id="PF08574">
    <property type="entry name" value="Iwr1"/>
    <property type="match status" value="1"/>
</dbReference>
<dbReference type="InterPro" id="IPR040150">
    <property type="entry name" value="Iwr1"/>
</dbReference>
<evidence type="ECO:0000256" key="1">
    <source>
        <dbReference type="ARBA" id="ARBA00010218"/>
    </source>
</evidence>
<feature type="region of interest" description="Disordered" evidence="2">
    <location>
        <begin position="243"/>
        <end position="323"/>
    </location>
</feature>
<feature type="domain" description="Transcription factor Iwr1" evidence="3">
    <location>
        <begin position="205"/>
        <end position="276"/>
    </location>
</feature>
<organism evidence="4 5">
    <name type="scientific">Didymosphaeria variabile</name>
    <dbReference type="NCBI Taxonomy" id="1932322"/>
    <lineage>
        <taxon>Eukaryota</taxon>
        <taxon>Fungi</taxon>
        <taxon>Dikarya</taxon>
        <taxon>Ascomycota</taxon>
        <taxon>Pezizomycotina</taxon>
        <taxon>Dothideomycetes</taxon>
        <taxon>Pleosporomycetidae</taxon>
        <taxon>Pleosporales</taxon>
        <taxon>Massarineae</taxon>
        <taxon>Didymosphaeriaceae</taxon>
        <taxon>Didymosphaeria</taxon>
    </lineage>
</organism>
<sequence length="335" mass="37598">MAPQPPQTLSVKRKRNDAPVHHLVVDTDRTVKRQKSEPRFAWRLLQKPGQNVPAGLPSPTAQQNRRFHVSLSAGQRVLVEAANIPAGSQPTVGKPSIPSIPEAAESPVAIGAAPATARPRKRPGAGAAVRINPAYTVKPEGDVDPSEEHVKNFEKFSEELEREERAQSKPVSSPIKYLPTGPARRSKPQQVPTLAVQDPDAMEIDEYVIDTYVREELMSDADGNVPVHEGIIGYIILKEEDEEWWNGEDESDREFDTDGDDENAEDYYANDYPEDELSSDDEFDRDPYQRKYRHGSDDEEYNLNDEDAYSGDEDDEHFRRMTVPGQTALLNRLGR</sequence>
<gene>
    <name evidence="4" type="ORF">N0V89_003882</name>
</gene>
<reference evidence="4" key="1">
    <citation type="submission" date="2022-10" db="EMBL/GenBank/DDBJ databases">
        <title>Tapping the CABI collections for fungal endophytes: first genome assemblies for Collariella, Neodidymelliopsis, Ascochyta clinopodiicola, Didymella pomorum, Didymosphaeria variabile, Neocosmospora piperis and Neocucurbitaria cava.</title>
        <authorList>
            <person name="Hill R."/>
        </authorList>
    </citation>
    <scope>NUCLEOTIDE SEQUENCE</scope>
    <source>
        <strain evidence="4">IMI 356815</strain>
    </source>
</reference>
<feature type="region of interest" description="Disordered" evidence="2">
    <location>
        <begin position="159"/>
        <end position="194"/>
    </location>
</feature>
<keyword evidence="5" id="KW-1185">Reference proteome</keyword>
<dbReference type="EMBL" id="JAPEUX010000003">
    <property type="protein sequence ID" value="KAJ4355861.1"/>
    <property type="molecule type" value="Genomic_DNA"/>
</dbReference>
<dbReference type="AlphaFoldDB" id="A0A9W8XQ57"/>
<dbReference type="OrthoDB" id="6255506at2759"/>
<feature type="compositionally biased region" description="Acidic residues" evidence="2">
    <location>
        <begin position="297"/>
        <end position="315"/>
    </location>
</feature>
<evidence type="ECO:0000313" key="4">
    <source>
        <dbReference type="EMBL" id="KAJ4355861.1"/>
    </source>
</evidence>
<dbReference type="PANTHER" id="PTHR28063">
    <property type="entry name" value="RNA POLYMERASE II NUCLEAR LOCALIZATION PROTEIN IWR1"/>
    <property type="match status" value="1"/>
</dbReference>
<evidence type="ECO:0000313" key="5">
    <source>
        <dbReference type="Proteomes" id="UP001140513"/>
    </source>
</evidence>
<feature type="compositionally biased region" description="Acidic residues" evidence="2">
    <location>
        <begin position="272"/>
        <end position="284"/>
    </location>
</feature>
<feature type="compositionally biased region" description="Acidic residues" evidence="2">
    <location>
        <begin position="243"/>
        <end position="265"/>
    </location>
</feature>
<accession>A0A9W8XQ57</accession>
<dbReference type="GeneID" id="80907412"/>
<comment type="caution">
    <text evidence="4">The sequence shown here is derived from an EMBL/GenBank/DDBJ whole genome shotgun (WGS) entry which is preliminary data.</text>
</comment>
<dbReference type="Proteomes" id="UP001140513">
    <property type="component" value="Unassembled WGS sequence"/>
</dbReference>
<name>A0A9W8XQ57_9PLEO</name>
<dbReference type="PANTHER" id="PTHR28063:SF1">
    <property type="entry name" value="RNA POLYMERASE II NUCLEAR LOCALIZATION PROTEIN IWR1"/>
    <property type="match status" value="1"/>
</dbReference>
<proteinExistence type="inferred from homology"/>
<evidence type="ECO:0000259" key="3">
    <source>
        <dbReference type="Pfam" id="PF08574"/>
    </source>
</evidence>
<dbReference type="InterPro" id="IPR013883">
    <property type="entry name" value="TF_Iwr1_dom"/>
</dbReference>
<dbReference type="RefSeq" id="XP_056072987.1">
    <property type="nucleotide sequence ID" value="XM_056212679.1"/>
</dbReference>
<evidence type="ECO:0000256" key="2">
    <source>
        <dbReference type="SAM" id="MobiDB-lite"/>
    </source>
</evidence>
<dbReference type="GO" id="GO:0005737">
    <property type="term" value="C:cytoplasm"/>
    <property type="evidence" value="ECO:0007669"/>
    <property type="project" value="TreeGrafter"/>
</dbReference>
<protein>
    <recommendedName>
        <fullName evidence="3">Transcription factor Iwr1 domain-containing protein</fullName>
    </recommendedName>
</protein>
<dbReference type="GO" id="GO:0006606">
    <property type="term" value="P:protein import into nucleus"/>
    <property type="evidence" value="ECO:0007669"/>
    <property type="project" value="InterPro"/>
</dbReference>